<comment type="caution">
    <text evidence="2">The sequence shown here is derived from an EMBL/GenBank/DDBJ whole genome shotgun (WGS) entry which is preliminary data.</text>
</comment>
<proteinExistence type="predicted"/>
<sequence>MANEKVLKGPYWTRNWIEAMWRFTNENFVDFDTGAIDYEALGKEEFQFRKALFFRNFKNSERAKVAFDTAAEEYKRTVENGKKGGRPKKSPQDAPHGNAGDDMPDAGNGAAAKTPPSCDQLTADGDIREDSQDMYQAREGATSESGTSATIYALDGLTKPRAPGTQSKSRGARVPEVPDSEDLYEHVAAEGLDEFDARQWFEMCSDRGWKDRYGNPIGNWKGALKRFCDAKARRRGKEKEG</sequence>
<evidence type="ECO:0000256" key="1">
    <source>
        <dbReference type="SAM" id="MobiDB-lite"/>
    </source>
</evidence>
<dbReference type="EMBL" id="PGEX01000001">
    <property type="protein sequence ID" value="PJJ42373.1"/>
    <property type="molecule type" value="Genomic_DNA"/>
</dbReference>
<protein>
    <submittedName>
        <fullName evidence="2">Uncharacterized protein</fullName>
    </submittedName>
</protein>
<dbReference type="Proteomes" id="UP000231134">
    <property type="component" value="Unassembled WGS sequence"/>
</dbReference>
<dbReference type="OrthoDB" id="9812237at2"/>
<accession>A0A2M9A9S6</accession>
<reference evidence="2 3" key="1">
    <citation type="submission" date="2017-11" db="EMBL/GenBank/DDBJ databases">
        <title>Animal gut microbial communities from fecal samples from Wisconsin, USA.</title>
        <authorList>
            <person name="Neumann A."/>
        </authorList>
    </citation>
    <scope>NUCLEOTIDE SEQUENCE [LARGE SCALE GENOMIC DNA]</scope>
    <source>
        <strain evidence="2 3">UWS3</strain>
    </source>
</reference>
<gene>
    <name evidence="2" type="ORF">BGX16_2399</name>
</gene>
<name>A0A2M9A9S6_9BACT</name>
<evidence type="ECO:0000313" key="2">
    <source>
        <dbReference type="EMBL" id="PJJ42373.1"/>
    </source>
</evidence>
<evidence type="ECO:0000313" key="3">
    <source>
        <dbReference type="Proteomes" id="UP000231134"/>
    </source>
</evidence>
<dbReference type="RefSeq" id="WP_100426229.1">
    <property type="nucleotide sequence ID" value="NZ_PGEX01000001.1"/>
</dbReference>
<keyword evidence="3" id="KW-1185">Reference proteome</keyword>
<feature type="region of interest" description="Disordered" evidence="1">
    <location>
        <begin position="77"/>
        <end position="182"/>
    </location>
</feature>
<organism evidence="2 3">
    <name type="scientific">Hallerella succinigenes</name>
    <dbReference type="NCBI Taxonomy" id="1896222"/>
    <lineage>
        <taxon>Bacteria</taxon>
        <taxon>Pseudomonadati</taxon>
        <taxon>Fibrobacterota</taxon>
        <taxon>Fibrobacteria</taxon>
        <taxon>Fibrobacterales</taxon>
        <taxon>Fibrobacteraceae</taxon>
        <taxon>Hallerella</taxon>
    </lineage>
</organism>
<dbReference type="AlphaFoldDB" id="A0A2M9A9S6"/>